<dbReference type="GO" id="GO:0009279">
    <property type="term" value="C:cell outer membrane"/>
    <property type="evidence" value="ECO:0007669"/>
    <property type="project" value="UniProtKB-SubCell"/>
</dbReference>
<dbReference type="InterPro" id="IPR003423">
    <property type="entry name" value="OMP_efflux"/>
</dbReference>
<evidence type="ECO:0000256" key="8">
    <source>
        <dbReference type="SAM" id="SignalP"/>
    </source>
</evidence>
<evidence type="ECO:0000256" key="7">
    <source>
        <dbReference type="ARBA" id="ARBA00023237"/>
    </source>
</evidence>
<reference evidence="9 10" key="1">
    <citation type="submission" date="2019-02" db="EMBL/GenBank/DDBJ databases">
        <title>Bacterial novel species isolated from soil.</title>
        <authorList>
            <person name="Jung H.-Y."/>
        </authorList>
    </citation>
    <scope>NUCLEOTIDE SEQUENCE [LARGE SCALE GENOMIC DNA]</scope>
    <source>
        <strain evidence="9 10">1-3-3-3</strain>
    </source>
</reference>
<feature type="chain" id="PRO_5020644054" evidence="8">
    <location>
        <begin position="31"/>
        <end position="514"/>
    </location>
</feature>
<dbReference type="PANTHER" id="PTHR30026">
    <property type="entry name" value="OUTER MEMBRANE PROTEIN TOLC"/>
    <property type="match status" value="1"/>
</dbReference>
<keyword evidence="6" id="KW-0472">Membrane</keyword>
<dbReference type="SUPFAM" id="SSF56954">
    <property type="entry name" value="Outer membrane efflux proteins (OEP)"/>
    <property type="match status" value="1"/>
</dbReference>
<organism evidence="9 10">
    <name type="scientific">Hymenobacter persicinus</name>
    <dbReference type="NCBI Taxonomy" id="2025506"/>
    <lineage>
        <taxon>Bacteria</taxon>
        <taxon>Pseudomonadati</taxon>
        <taxon>Bacteroidota</taxon>
        <taxon>Cytophagia</taxon>
        <taxon>Cytophagales</taxon>
        <taxon>Hymenobacteraceae</taxon>
        <taxon>Hymenobacter</taxon>
    </lineage>
</organism>
<dbReference type="EMBL" id="SEWE01000004">
    <property type="protein sequence ID" value="RYU83304.1"/>
    <property type="molecule type" value="Genomic_DNA"/>
</dbReference>
<proteinExistence type="inferred from homology"/>
<protein>
    <submittedName>
        <fullName evidence="9">TolC family protein</fullName>
    </submittedName>
</protein>
<dbReference type="AlphaFoldDB" id="A0A4Q5LF85"/>
<dbReference type="InterPro" id="IPR051906">
    <property type="entry name" value="TolC-like"/>
</dbReference>
<keyword evidence="8" id="KW-0732">Signal</keyword>
<dbReference type="PANTHER" id="PTHR30026:SF20">
    <property type="entry name" value="OUTER MEMBRANE PROTEIN TOLC"/>
    <property type="match status" value="1"/>
</dbReference>
<dbReference type="Proteomes" id="UP000294155">
    <property type="component" value="Unassembled WGS sequence"/>
</dbReference>
<evidence type="ECO:0000256" key="3">
    <source>
        <dbReference type="ARBA" id="ARBA00022448"/>
    </source>
</evidence>
<sequence length="514" mass="56158">MKSTRTPLARLAAASAGALLVGSAALPAAAQTTTPAQPPAATLAPAAPSGPYSLRRAVDVALQNNLTIRQQQLSAQNTDAILRQSRAAMLPSANASANQNFNFGTTIDPLTNQFTTKSTIIRSNNFSLSSQVTLFSGFQLRNTIKRNVLDYEAGLQDVEKSKNDIALNVASSFLQLVLAQELVRANQARVNSSQQQVERTRKLLKAGSVAESNLLDSQAQQASDELNVITAQNQVDFYRLQLAQLLNLNSVAGFDIEVPNLPDPDEELPLVGNPDGTYQTAQELMPEVKAADLRTQSAHRTVDVSRGGYLPRLTMAGFLSSGYSSSRQTFVPTGEFEDGTISPVYTIDPNPKVRTPVPGTVAIGLQPKFTSLPDGFFNQLRNNYGKQIQFALQVPILNGLQVRTNVQRAEIGVKQAELRAEQTRLTLRQNIQQAYSDAIAAQRKYSAAKRQTEALSTAYRNAEIRFNNGLLNGTDFNIAKNNLYGAESSMIQAKYEFIFRRKVLDFYEGRALDL</sequence>
<dbReference type="GO" id="GO:0015562">
    <property type="term" value="F:efflux transmembrane transporter activity"/>
    <property type="evidence" value="ECO:0007669"/>
    <property type="project" value="InterPro"/>
</dbReference>
<evidence type="ECO:0000256" key="1">
    <source>
        <dbReference type="ARBA" id="ARBA00004442"/>
    </source>
</evidence>
<dbReference type="GO" id="GO:0015288">
    <property type="term" value="F:porin activity"/>
    <property type="evidence" value="ECO:0007669"/>
    <property type="project" value="TreeGrafter"/>
</dbReference>
<evidence type="ECO:0000256" key="4">
    <source>
        <dbReference type="ARBA" id="ARBA00022452"/>
    </source>
</evidence>
<dbReference type="PROSITE" id="PS51318">
    <property type="entry name" value="TAT"/>
    <property type="match status" value="1"/>
</dbReference>
<keyword evidence="3" id="KW-0813">Transport</keyword>
<keyword evidence="10" id="KW-1185">Reference proteome</keyword>
<gene>
    <name evidence="9" type="ORF">EWM57_03180</name>
</gene>
<evidence type="ECO:0000256" key="5">
    <source>
        <dbReference type="ARBA" id="ARBA00022692"/>
    </source>
</evidence>
<comment type="similarity">
    <text evidence="2">Belongs to the outer membrane factor (OMF) (TC 1.B.17) family.</text>
</comment>
<dbReference type="RefSeq" id="WP_129919684.1">
    <property type="nucleotide sequence ID" value="NZ_SEWE01000004.1"/>
</dbReference>
<dbReference type="GO" id="GO:1990281">
    <property type="term" value="C:efflux pump complex"/>
    <property type="evidence" value="ECO:0007669"/>
    <property type="project" value="TreeGrafter"/>
</dbReference>
<comment type="caution">
    <text evidence="9">The sequence shown here is derived from an EMBL/GenBank/DDBJ whole genome shotgun (WGS) entry which is preliminary data.</text>
</comment>
<dbReference type="OrthoDB" id="9811587at2"/>
<feature type="signal peptide" evidence="8">
    <location>
        <begin position="1"/>
        <end position="30"/>
    </location>
</feature>
<keyword evidence="4" id="KW-1134">Transmembrane beta strand</keyword>
<dbReference type="InterPro" id="IPR006311">
    <property type="entry name" value="TAT_signal"/>
</dbReference>
<keyword evidence="5" id="KW-0812">Transmembrane</keyword>
<keyword evidence="7" id="KW-0998">Cell outer membrane</keyword>
<comment type="subcellular location">
    <subcellularLocation>
        <location evidence="1">Cell outer membrane</location>
    </subcellularLocation>
</comment>
<evidence type="ECO:0000256" key="6">
    <source>
        <dbReference type="ARBA" id="ARBA00023136"/>
    </source>
</evidence>
<accession>A0A4Q5LF85</accession>
<dbReference type="Gene3D" id="1.20.1600.10">
    <property type="entry name" value="Outer membrane efflux proteins (OEP)"/>
    <property type="match status" value="1"/>
</dbReference>
<dbReference type="Pfam" id="PF02321">
    <property type="entry name" value="OEP"/>
    <property type="match status" value="2"/>
</dbReference>
<evidence type="ECO:0000313" key="10">
    <source>
        <dbReference type="Proteomes" id="UP000294155"/>
    </source>
</evidence>
<name>A0A4Q5LF85_9BACT</name>
<evidence type="ECO:0000256" key="2">
    <source>
        <dbReference type="ARBA" id="ARBA00007613"/>
    </source>
</evidence>
<evidence type="ECO:0000313" key="9">
    <source>
        <dbReference type="EMBL" id="RYU83304.1"/>
    </source>
</evidence>